<feature type="region of interest" description="Disordered" evidence="11">
    <location>
        <begin position="1"/>
        <end position="28"/>
    </location>
</feature>
<dbReference type="InterPro" id="IPR003664">
    <property type="entry name" value="FA_synthesis"/>
</dbReference>
<protein>
    <recommendedName>
        <fullName evidence="8 10">Phosphate acyltransferase</fullName>
        <ecNumber evidence="8 10">2.3.1.274</ecNumber>
    </recommendedName>
    <alternativeName>
        <fullName evidence="10">Acyl-ACP phosphotransacylase</fullName>
    </alternativeName>
    <alternativeName>
        <fullName evidence="10">Acyl-[acyl-carrier-protein]--phosphate acyltransferase</fullName>
    </alternativeName>
    <alternativeName>
        <fullName evidence="10">Phosphate-acyl-ACP acyltransferase</fullName>
    </alternativeName>
</protein>
<evidence type="ECO:0000256" key="8">
    <source>
        <dbReference type="ARBA" id="ARBA00024069"/>
    </source>
</evidence>
<dbReference type="Gene3D" id="3.40.718.10">
    <property type="entry name" value="Isopropylmalate Dehydrogenase"/>
    <property type="match status" value="2"/>
</dbReference>
<dbReference type="EMBL" id="BMMX01000035">
    <property type="protein sequence ID" value="GGL10793.1"/>
    <property type="molecule type" value="Genomic_DNA"/>
</dbReference>
<evidence type="ECO:0000256" key="4">
    <source>
        <dbReference type="ARBA" id="ARBA00022679"/>
    </source>
</evidence>
<dbReference type="GO" id="GO:0043811">
    <property type="term" value="F:phosphate:acyl-[acyl carrier protein] acyltransferase activity"/>
    <property type="evidence" value="ECO:0007669"/>
    <property type="project" value="UniProtKB-UniRule"/>
</dbReference>
<evidence type="ECO:0000256" key="3">
    <source>
        <dbReference type="ARBA" id="ARBA00022516"/>
    </source>
</evidence>
<keyword evidence="13" id="KW-1185">Reference proteome</keyword>
<dbReference type="HAMAP" id="MF_00019">
    <property type="entry name" value="PlsX"/>
    <property type="match status" value="1"/>
</dbReference>
<keyword evidence="6 10" id="KW-0594">Phospholipid biosynthesis</keyword>
<evidence type="ECO:0000256" key="6">
    <source>
        <dbReference type="ARBA" id="ARBA00023209"/>
    </source>
</evidence>
<comment type="subunit">
    <text evidence="9 10">Homodimer. Probably interacts with PlsY.</text>
</comment>
<dbReference type="SUPFAM" id="SSF53659">
    <property type="entry name" value="Isocitrate/Isopropylmalate dehydrogenase-like"/>
    <property type="match status" value="1"/>
</dbReference>
<evidence type="ECO:0000313" key="12">
    <source>
        <dbReference type="EMBL" id="GGL10793.1"/>
    </source>
</evidence>
<evidence type="ECO:0000256" key="10">
    <source>
        <dbReference type="HAMAP-Rule" id="MF_00019"/>
    </source>
</evidence>
<sequence length="352" mass="35410">MTRPITGRVGPGLRRTAGAPAPRRETAAEPGTVRIAVDLLGGDHAPAVVVDGALRACRADPALHLLLVGPAEDADAVLDALTPGDRCRVRTRSASVPPTRRAQTAGPTESGVRSAVLAVAEREADAAVSAGSTGATVTSAALGLGRWPGVRRPALAAVLPTAAGRVVLLDVGATVDPDAQTLAAHARLGSAYAHAVHGVAAPRVGLLTIGSERGKGDRLRRAVPALLAGADLPGGGRYAGLIEGVDVVRGGAADVAVTDGFTGNVLLKGLETAYALVGPPGAEGDRLPRAAVLLGVAGTVVVCHGAATGEDLAAGIAHAADLHRRRAVPAIAELANRTSSDRRSSDEVRYEQ</sequence>
<comment type="catalytic activity">
    <reaction evidence="1 10">
        <text>a fatty acyl-[ACP] + phosphate = an acyl phosphate + holo-[ACP]</text>
        <dbReference type="Rhea" id="RHEA:42292"/>
        <dbReference type="Rhea" id="RHEA-COMP:9685"/>
        <dbReference type="Rhea" id="RHEA-COMP:14125"/>
        <dbReference type="ChEBI" id="CHEBI:43474"/>
        <dbReference type="ChEBI" id="CHEBI:59918"/>
        <dbReference type="ChEBI" id="CHEBI:64479"/>
        <dbReference type="ChEBI" id="CHEBI:138651"/>
        <dbReference type="EC" id="2.3.1.274"/>
    </reaction>
</comment>
<dbReference type="GO" id="GO:0008654">
    <property type="term" value="P:phospholipid biosynthetic process"/>
    <property type="evidence" value="ECO:0007669"/>
    <property type="project" value="UniProtKB-KW"/>
</dbReference>
<accession>A0A8J3FRY8</accession>
<dbReference type="Pfam" id="PF02504">
    <property type="entry name" value="FA_synthesis"/>
    <property type="match status" value="1"/>
</dbReference>
<comment type="pathway">
    <text evidence="10">Lipid metabolism; phospholipid metabolism.</text>
</comment>
<name>A0A8J3FRY8_9ACTN</name>
<keyword evidence="2 10" id="KW-0963">Cytoplasm</keyword>
<dbReference type="GO" id="GO:0005737">
    <property type="term" value="C:cytoplasm"/>
    <property type="evidence" value="ECO:0007669"/>
    <property type="project" value="UniProtKB-SubCell"/>
</dbReference>
<comment type="similarity">
    <text evidence="10">Belongs to the PlsX family.</text>
</comment>
<dbReference type="InterPro" id="IPR012281">
    <property type="entry name" value="Phospholipid_synth_PlsX-like"/>
</dbReference>
<keyword evidence="5 10" id="KW-0443">Lipid metabolism</keyword>
<comment type="caution">
    <text evidence="12">The sequence shown here is derived from an EMBL/GenBank/DDBJ whole genome shotgun (WGS) entry which is preliminary data.</text>
</comment>
<dbReference type="AlphaFoldDB" id="A0A8J3FRY8"/>
<organism evidence="12 13">
    <name type="scientific">Mangrovihabitans endophyticus</name>
    <dbReference type="NCBI Taxonomy" id="1751298"/>
    <lineage>
        <taxon>Bacteria</taxon>
        <taxon>Bacillati</taxon>
        <taxon>Actinomycetota</taxon>
        <taxon>Actinomycetes</taxon>
        <taxon>Micromonosporales</taxon>
        <taxon>Micromonosporaceae</taxon>
        <taxon>Mangrovihabitans</taxon>
    </lineage>
</organism>
<dbReference type="EC" id="2.3.1.274" evidence="8 10"/>
<dbReference type="UniPathway" id="UPA00085"/>
<reference evidence="12" key="1">
    <citation type="journal article" date="2014" name="Int. J. Syst. Evol. Microbiol.">
        <title>Complete genome sequence of Corynebacterium casei LMG S-19264T (=DSM 44701T), isolated from a smear-ripened cheese.</title>
        <authorList>
            <consortium name="US DOE Joint Genome Institute (JGI-PGF)"/>
            <person name="Walter F."/>
            <person name="Albersmeier A."/>
            <person name="Kalinowski J."/>
            <person name="Ruckert C."/>
        </authorList>
    </citation>
    <scope>NUCLEOTIDE SEQUENCE</scope>
    <source>
        <strain evidence="12">CGMCC 4.7299</strain>
    </source>
</reference>
<comment type="function">
    <text evidence="10">Catalyzes the reversible formation of acyl-phosphate (acyl-PO(4)) from acyl-[acyl-carrier-protein] (acyl-ACP). This enzyme utilizes acyl-ACP as fatty acyl donor, but not acyl-CoA.</text>
</comment>
<evidence type="ECO:0000256" key="5">
    <source>
        <dbReference type="ARBA" id="ARBA00023098"/>
    </source>
</evidence>
<comment type="subcellular location">
    <subcellularLocation>
        <location evidence="10">Cytoplasm</location>
    </subcellularLocation>
    <text evidence="10">Associated with the membrane possibly through PlsY.</text>
</comment>
<dbReference type="GO" id="GO:0006633">
    <property type="term" value="P:fatty acid biosynthetic process"/>
    <property type="evidence" value="ECO:0007669"/>
    <property type="project" value="UniProtKB-UniRule"/>
</dbReference>
<feature type="compositionally biased region" description="Low complexity" evidence="11">
    <location>
        <begin position="11"/>
        <end position="21"/>
    </location>
</feature>
<evidence type="ECO:0000256" key="2">
    <source>
        <dbReference type="ARBA" id="ARBA00022490"/>
    </source>
</evidence>
<evidence type="ECO:0000256" key="11">
    <source>
        <dbReference type="SAM" id="MobiDB-lite"/>
    </source>
</evidence>
<reference evidence="12" key="2">
    <citation type="submission" date="2020-09" db="EMBL/GenBank/DDBJ databases">
        <authorList>
            <person name="Sun Q."/>
            <person name="Zhou Y."/>
        </authorList>
    </citation>
    <scope>NUCLEOTIDE SEQUENCE</scope>
    <source>
        <strain evidence="12">CGMCC 4.7299</strain>
    </source>
</reference>
<proteinExistence type="inferred from homology"/>
<dbReference type="PANTHER" id="PTHR30100">
    <property type="entry name" value="FATTY ACID/PHOSPHOLIPID SYNTHESIS PROTEIN PLSX"/>
    <property type="match status" value="1"/>
</dbReference>
<keyword evidence="4 10" id="KW-0808">Transferase</keyword>
<evidence type="ECO:0000313" key="13">
    <source>
        <dbReference type="Proteomes" id="UP000656042"/>
    </source>
</evidence>
<keyword evidence="7 10" id="KW-1208">Phospholipid metabolism</keyword>
<evidence type="ECO:0000256" key="9">
    <source>
        <dbReference type="ARBA" id="ARBA00046608"/>
    </source>
</evidence>
<evidence type="ECO:0000256" key="7">
    <source>
        <dbReference type="ARBA" id="ARBA00023264"/>
    </source>
</evidence>
<dbReference type="PIRSF" id="PIRSF002465">
    <property type="entry name" value="Phsphlp_syn_PlsX"/>
    <property type="match status" value="1"/>
</dbReference>
<keyword evidence="3 10" id="KW-0444">Lipid biosynthesis</keyword>
<dbReference type="Proteomes" id="UP000656042">
    <property type="component" value="Unassembled WGS sequence"/>
</dbReference>
<dbReference type="PANTHER" id="PTHR30100:SF1">
    <property type="entry name" value="PHOSPHATE ACYLTRANSFERASE"/>
    <property type="match status" value="1"/>
</dbReference>
<gene>
    <name evidence="10" type="primary">plsX</name>
    <name evidence="12" type="ORF">GCM10012284_51850</name>
</gene>
<evidence type="ECO:0000256" key="1">
    <source>
        <dbReference type="ARBA" id="ARBA00001232"/>
    </source>
</evidence>